<dbReference type="PANTHER" id="PTHR43229:SF2">
    <property type="entry name" value="NODULATION PROTEIN J"/>
    <property type="match status" value="1"/>
</dbReference>
<feature type="transmembrane region" description="Helical" evidence="5">
    <location>
        <begin position="46"/>
        <end position="66"/>
    </location>
</feature>
<name>A0A1R1AXR1_PAELA</name>
<protein>
    <recommendedName>
        <fullName evidence="5">Transport permease protein</fullName>
    </recommendedName>
</protein>
<dbReference type="PROSITE" id="PS51012">
    <property type="entry name" value="ABC_TM2"/>
    <property type="match status" value="1"/>
</dbReference>
<feature type="transmembrane region" description="Helical" evidence="5">
    <location>
        <begin position="158"/>
        <end position="185"/>
    </location>
</feature>
<keyword evidence="2 5" id="KW-0812">Transmembrane</keyword>
<feature type="domain" description="ABC transmembrane type-2" evidence="6">
    <location>
        <begin position="47"/>
        <end position="274"/>
    </location>
</feature>
<organism evidence="7 8">
    <name type="scientific">Paenibacillus lautus</name>
    <name type="common">Bacillus lautus</name>
    <dbReference type="NCBI Taxonomy" id="1401"/>
    <lineage>
        <taxon>Bacteria</taxon>
        <taxon>Bacillati</taxon>
        <taxon>Bacillota</taxon>
        <taxon>Bacilli</taxon>
        <taxon>Bacillales</taxon>
        <taxon>Paenibacillaceae</taxon>
        <taxon>Paenibacillus</taxon>
    </lineage>
</organism>
<feature type="transmembrane region" description="Helical" evidence="5">
    <location>
        <begin position="78"/>
        <end position="98"/>
    </location>
</feature>
<accession>A0A1R1AXR1</accession>
<dbReference type="RefSeq" id="WP_076324167.1">
    <property type="nucleotide sequence ID" value="NZ_MRTF01000007.1"/>
</dbReference>
<dbReference type="AlphaFoldDB" id="A0A1R1AXR1"/>
<gene>
    <name evidence="7" type="ORF">BK123_20100</name>
</gene>
<dbReference type="PANTHER" id="PTHR43229">
    <property type="entry name" value="NODULATION PROTEIN J"/>
    <property type="match status" value="1"/>
</dbReference>
<evidence type="ECO:0000313" key="8">
    <source>
        <dbReference type="Proteomes" id="UP000187074"/>
    </source>
</evidence>
<comment type="caution">
    <text evidence="7">The sequence shown here is derived from an EMBL/GenBank/DDBJ whole genome shotgun (WGS) entry which is preliminary data.</text>
</comment>
<dbReference type="InterPro" id="IPR000412">
    <property type="entry name" value="ABC_2_transport"/>
</dbReference>
<dbReference type="EMBL" id="MRTF01000007">
    <property type="protein sequence ID" value="OME90672.1"/>
    <property type="molecule type" value="Genomic_DNA"/>
</dbReference>
<evidence type="ECO:0000313" key="7">
    <source>
        <dbReference type="EMBL" id="OME90672.1"/>
    </source>
</evidence>
<comment type="similarity">
    <text evidence="5">Belongs to the ABC-2 integral membrane protein family.</text>
</comment>
<keyword evidence="3 5" id="KW-1133">Transmembrane helix</keyword>
<evidence type="ECO:0000256" key="1">
    <source>
        <dbReference type="ARBA" id="ARBA00004141"/>
    </source>
</evidence>
<dbReference type="InterPro" id="IPR047817">
    <property type="entry name" value="ABC2_TM_bact-type"/>
</dbReference>
<evidence type="ECO:0000256" key="5">
    <source>
        <dbReference type="RuleBase" id="RU361157"/>
    </source>
</evidence>
<keyword evidence="4 5" id="KW-0472">Membrane</keyword>
<feature type="transmembrane region" description="Helical" evidence="5">
    <location>
        <begin position="248"/>
        <end position="271"/>
    </location>
</feature>
<evidence type="ECO:0000256" key="4">
    <source>
        <dbReference type="ARBA" id="ARBA00023136"/>
    </source>
</evidence>
<evidence type="ECO:0000256" key="2">
    <source>
        <dbReference type="ARBA" id="ARBA00022692"/>
    </source>
</evidence>
<feature type="transmembrane region" description="Helical" evidence="5">
    <location>
        <begin position="134"/>
        <end position="152"/>
    </location>
</feature>
<keyword evidence="5" id="KW-0813">Transport</keyword>
<dbReference type="PIRSF" id="PIRSF006648">
    <property type="entry name" value="DrrB"/>
    <property type="match status" value="1"/>
</dbReference>
<evidence type="ECO:0000256" key="3">
    <source>
        <dbReference type="ARBA" id="ARBA00022989"/>
    </source>
</evidence>
<dbReference type="GO" id="GO:0043190">
    <property type="term" value="C:ATP-binding cassette (ABC) transporter complex"/>
    <property type="evidence" value="ECO:0007669"/>
    <property type="project" value="InterPro"/>
</dbReference>
<dbReference type="Proteomes" id="UP000187074">
    <property type="component" value="Unassembled WGS sequence"/>
</dbReference>
<dbReference type="OrthoDB" id="670210at2"/>
<feature type="transmembrane region" description="Helical" evidence="5">
    <location>
        <begin position="192"/>
        <end position="211"/>
    </location>
</feature>
<reference evidence="7 8" key="1">
    <citation type="submission" date="2016-11" db="EMBL/GenBank/DDBJ databases">
        <title>Paenibacillus species isolates.</title>
        <authorList>
            <person name="Beno S.M."/>
        </authorList>
    </citation>
    <scope>NUCLEOTIDE SEQUENCE [LARGE SCALE GENOMIC DNA]</scope>
    <source>
        <strain evidence="7 8">FSL F4-0100</strain>
    </source>
</reference>
<dbReference type="GO" id="GO:0140359">
    <property type="term" value="F:ABC-type transporter activity"/>
    <property type="evidence" value="ECO:0007669"/>
    <property type="project" value="InterPro"/>
</dbReference>
<proteinExistence type="inferred from homology"/>
<dbReference type="Pfam" id="PF01061">
    <property type="entry name" value="ABC2_membrane"/>
    <property type="match status" value="1"/>
</dbReference>
<keyword evidence="5" id="KW-1003">Cell membrane</keyword>
<evidence type="ECO:0000259" key="6">
    <source>
        <dbReference type="PROSITE" id="PS51012"/>
    </source>
</evidence>
<comment type="subcellular location">
    <subcellularLocation>
        <location evidence="5">Cell membrane</location>
        <topology evidence="5">Multi-pass membrane protein</topology>
    </subcellularLocation>
    <subcellularLocation>
        <location evidence="1">Membrane</location>
        <topology evidence="1">Multi-pass membrane protein</topology>
    </subcellularLocation>
</comment>
<dbReference type="InterPro" id="IPR051784">
    <property type="entry name" value="Nod_factor_ABC_transporter"/>
</dbReference>
<dbReference type="InterPro" id="IPR013525">
    <property type="entry name" value="ABC2_TM"/>
</dbReference>
<dbReference type="STRING" id="1401.BK123_20100"/>
<sequence length="277" mass="29919">MSVSHHTANKDGVLPVRQADTDPPNTLTAIRIFMWRTWQHTKHNGFGLVMDAVLSPVLLLLIFSYLFGGAMAGTTGAYIQFLLPGILILTVVPMTVYSGTTICSDITKGVYNRFRTLPFWQPASVLGSILTDGLRYTVGVIVALGTGLALGFRPEGSVIQIVLAIAFILFFAFSVSWIFALIGVVAKRPETVSGSSMIAIYPLLFASNILVDSSTMPKWTGILIDLNPISMAATTVRGLMNGTATMPVIMTGIGVSVLIIAIFAPLTLYLYQTKNER</sequence>